<dbReference type="EMBL" id="NGKW01000004">
    <property type="protein sequence ID" value="OTN93458.1"/>
    <property type="molecule type" value="Genomic_DNA"/>
</dbReference>
<evidence type="ECO:0000313" key="1">
    <source>
        <dbReference type="EMBL" id="OTN93458.1"/>
    </source>
</evidence>
<sequence>MKKMMFGAAALIVILITGMTGLLSAAFHLDDISDQEYRISLNEAAAIAKKEIKKHNISSIHFAVEKELDNPTNATYEYQFFCEGQVIAVNPSTGKATVRNHTEKIAEPLFDIEKTEEFKQPQVAMKEAVSYYGKKAKVKEWAIVVKDERPYYQVQLIDGKQIQQVWISA</sequence>
<protein>
    <recommendedName>
        <fullName evidence="3">Peptidase</fullName>
    </recommendedName>
</protein>
<comment type="caution">
    <text evidence="1">The sequence shown here is derived from an EMBL/GenBank/DDBJ whole genome shotgun (WGS) entry which is preliminary data.</text>
</comment>
<organism evidence="1 2">
    <name type="scientific">Enterococcus faecium</name>
    <name type="common">Streptococcus faecium</name>
    <dbReference type="NCBI Taxonomy" id="1352"/>
    <lineage>
        <taxon>Bacteria</taxon>
        <taxon>Bacillati</taxon>
        <taxon>Bacillota</taxon>
        <taxon>Bacilli</taxon>
        <taxon>Lactobacillales</taxon>
        <taxon>Enterococcaceae</taxon>
        <taxon>Enterococcus</taxon>
    </lineage>
</organism>
<gene>
    <name evidence="1" type="ORF">A5810_002324</name>
</gene>
<dbReference type="Proteomes" id="UP000194885">
    <property type="component" value="Unassembled WGS sequence"/>
</dbReference>
<dbReference type="RefSeq" id="WP_086323626.1">
    <property type="nucleotide sequence ID" value="NZ_NGKW01000004.1"/>
</dbReference>
<accession>A0A242BDM7</accession>
<proteinExistence type="predicted"/>
<name>A0A242BDM7_ENTFC</name>
<evidence type="ECO:0000313" key="2">
    <source>
        <dbReference type="Proteomes" id="UP000194885"/>
    </source>
</evidence>
<dbReference type="AlphaFoldDB" id="A0A242BDM7"/>
<evidence type="ECO:0008006" key="3">
    <source>
        <dbReference type="Google" id="ProtNLM"/>
    </source>
</evidence>
<reference evidence="1 2" key="1">
    <citation type="submission" date="2017-05" db="EMBL/GenBank/DDBJ databases">
        <title>The Genome Sequence of Enterococcus faecium 7H8_DIV0219.</title>
        <authorList>
            <consortium name="The Broad Institute Genomics Platform"/>
            <consortium name="The Broad Institute Genomic Center for Infectious Diseases"/>
            <person name="Earl A."/>
            <person name="Manson A."/>
            <person name="Schwartman J."/>
            <person name="Gilmore M."/>
            <person name="Abouelleil A."/>
            <person name="Cao P."/>
            <person name="Chapman S."/>
            <person name="Cusick C."/>
            <person name="Shea T."/>
            <person name="Young S."/>
            <person name="Neafsey D."/>
            <person name="Nusbaum C."/>
            <person name="Birren B."/>
        </authorList>
    </citation>
    <scope>NUCLEOTIDE SEQUENCE [LARGE SCALE GENOMIC DNA]</scope>
    <source>
        <strain evidence="1 2">7H8_DIV0219</strain>
    </source>
</reference>